<evidence type="ECO:0000256" key="8">
    <source>
        <dbReference type="ARBA" id="ARBA00022741"/>
    </source>
</evidence>
<feature type="domain" description="Pyruvate kinase C-terminal" evidence="16">
    <location>
        <begin position="132"/>
        <end position="249"/>
    </location>
</feature>
<keyword evidence="9 14" id="KW-0418">Kinase</keyword>
<dbReference type="EC" id="2.7.1.40" evidence="5 14"/>
<keyword evidence="18" id="KW-1185">Reference proteome</keyword>
<reference evidence="17 18" key="1">
    <citation type="journal article" date="2019" name="PLoS Pathog.">
        <title>Genome sequence of the bovine parasite Schistosoma bovis Tanzania.</title>
        <authorList>
            <person name="Oey H."/>
            <person name="Zakrzewski M."/>
            <person name="Gobert G."/>
            <person name="Gravermann K."/>
            <person name="Stoye J."/>
            <person name="Jones M."/>
            <person name="Mcmanus D."/>
            <person name="Krause L."/>
        </authorList>
    </citation>
    <scope>NUCLEOTIDE SEQUENCE [LARGE SCALE GENOMIC DNA]</scope>
    <source>
        <strain evidence="17 18">TAN1997</strain>
    </source>
</reference>
<comment type="pathway">
    <text evidence="3 14">Carbohydrate degradation; glycolysis; pyruvate from D-glyceraldehyde 3-phosphate: step 5/5.</text>
</comment>
<dbReference type="Gene3D" id="3.20.20.60">
    <property type="entry name" value="Phosphoenolpyruvate-binding domains"/>
    <property type="match status" value="1"/>
</dbReference>
<evidence type="ECO:0000256" key="6">
    <source>
        <dbReference type="ARBA" id="ARBA00022679"/>
    </source>
</evidence>
<dbReference type="GO" id="GO:0005524">
    <property type="term" value="F:ATP binding"/>
    <property type="evidence" value="ECO:0007669"/>
    <property type="project" value="UniProtKB-KW"/>
</dbReference>
<evidence type="ECO:0000313" key="17">
    <source>
        <dbReference type="EMBL" id="RTG81327.1"/>
    </source>
</evidence>
<dbReference type="InterPro" id="IPR015813">
    <property type="entry name" value="Pyrv/PenolPyrv_kinase-like_dom"/>
</dbReference>
<dbReference type="Pfam" id="PF02887">
    <property type="entry name" value="PK_C"/>
    <property type="match status" value="1"/>
</dbReference>
<dbReference type="GO" id="GO:0000287">
    <property type="term" value="F:magnesium ion binding"/>
    <property type="evidence" value="ECO:0007669"/>
    <property type="project" value="InterPro"/>
</dbReference>
<evidence type="ECO:0000259" key="16">
    <source>
        <dbReference type="Pfam" id="PF02887"/>
    </source>
</evidence>
<dbReference type="GO" id="GO:0016301">
    <property type="term" value="F:kinase activity"/>
    <property type="evidence" value="ECO:0007669"/>
    <property type="project" value="UniProtKB-KW"/>
</dbReference>
<dbReference type="PRINTS" id="PR01050">
    <property type="entry name" value="PYRUVTKNASE"/>
</dbReference>
<evidence type="ECO:0000256" key="7">
    <source>
        <dbReference type="ARBA" id="ARBA00022723"/>
    </source>
</evidence>
<protein>
    <recommendedName>
        <fullName evidence="5 14">Pyruvate kinase</fullName>
        <ecNumber evidence="5 14">2.7.1.40</ecNumber>
    </recommendedName>
</protein>
<dbReference type="Gene3D" id="3.40.1380.20">
    <property type="entry name" value="Pyruvate kinase, C-terminal domain"/>
    <property type="match status" value="1"/>
</dbReference>
<keyword evidence="6 14" id="KW-0808">Transferase</keyword>
<name>A0A430Q0Y1_SCHBO</name>
<organism evidence="17 18">
    <name type="scientific">Schistosoma bovis</name>
    <name type="common">Blood fluke</name>
    <dbReference type="NCBI Taxonomy" id="6184"/>
    <lineage>
        <taxon>Eukaryota</taxon>
        <taxon>Metazoa</taxon>
        <taxon>Spiralia</taxon>
        <taxon>Lophotrochozoa</taxon>
        <taxon>Platyhelminthes</taxon>
        <taxon>Trematoda</taxon>
        <taxon>Digenea</taxon>
        <taxon>Strigeidida</taxon>
        <taxon>Schistosomatoidea</taxon>
        <taxon>Schistosomatidae</taxon>
        <taxon>Schistosoma</taxon>
    </lineage>
</organism>
<keyword evidence="8" id="KW-0547">Nucleotide-binding</keyword>
<comment type="cofactor">
    <cofactor evidence="1">
        <name>Mg(2+)</name>
        <dbReference type="ChEBI" id="CHEBI:18420"/>
    </cofactor>
</comment>
<dbReference type="InterPro" id="IPR040442">
    <property type="entry name" value="Pyrv_kinase-like_dom_sf"/>
</dbReference>
<sequence>FNEILDAADGIMVARGDLGIEIPAEKVFIAQKMMIGRCNQVGKPVICATQMLESMTTKPRPTRAESSDVANAVLDGADCVMLSGETAKGLYPLEAVQTMHRICVQAEAAMFHGQLFEDLKSSLYGPTEMAHTTAIAAVEAASRCNAAAIIVITTSGRSCQLISRHRPRCPILTVTRHEYIARQIHLYRGVHPLYYGEPRAGEWYEDMDRRIRYAIDYGRKRSFFSPGCFVIIVTGWKAGSGSTNTLRVVKLEDAETKPIVMVPSITHFDD</sequence>
<dbReference type="Pfam" id="PF00224">
    <property type="entry name" value="PK"/>
    <property type="match status" value="1"/>
</dbReference>
<dbReference type="STRING" id="6184.A0A430Q0Y1"/>
<dbReference type="GO" id="GO:0004743">
    <property type="term" value="F:pyruvate kinase activity"/>
    <property type="evidence" value="ECO:0007669"/>
    <property type="project" value="UniProtKB-EC"/>
</dbReference>
<evidence type="ECO:0000256" key="10">
    <source>
        <dbReference type="ARBA" id="ARBA00022840"/>
    </source>
</evidence>
<dbReference type="InterPro" id="IPR015793">
    <property type="entry name" value="Pyrv_Knase_brl"/>
</dbReference>
<keyword evidence="12 14" id="KW-0324">Glycolysis</keyword>
<feature type="domain" description="Pyruvate kinase barrel" evidence="15">
    <location>
        <begin position="1"/>
        <end position="96"/>
    </location>
</feature>
<dbReference type="AlphaFoldDB" id="A0A430Q0Y1"/>
<evidence type="ECO:0000256" key="13">
    <source>
        <dbReference type="ARBA" id="ARBA00023317"/>
    </source>
</evidence>
<dbReference type="UniPathway" id="UPA00109">
    <property type="reaction ID" value="UER00188"/>
</dbReference>
<keyword evidence="7" id="KW-0479">Metal-binding</keyword>
<evidence type="ECO:0000256" key="4">
    <source>
        <dbReference type="ARBA" id="ARBA00008663"/>
    </source>
</evidence>
<keyword evidence="10" id="KW-0067">ATP-binding</keyword>
<evidence type="ECO:0000256" key="9">
    <source>
        <dbReference type="ARBA" id="ARBA00022777"/>
    </source>
</evidence>
<evidence type="ECO:0000256" key="5">
    <source>
        <dbReference type="ARBA" id="ARBA00012142"/>
    </source>
</evidence>
<evidence type="ECO:0000256" key="11">
    <source>
        <dbReference type="ARBA" id="ARBA00022842"/>
    </source>
</evidence>
<evidence type="ECO:0000256" key="3">
    <source>
        <dbReference type="ARBA" id="ARBA00004997"/>
    </source>
</evidence>
<dbReference type="EMBL" id="QMKO01003444">
    <property type="protein sequence ID" value="RTG81327.1"/>
    <property type="molecule type" value="Genomic_DNA"/>
</dbReference>
<proteinExistence type="inferred from homology"/>
<comment type="catalytic activity">
    <reaction evidence="14">
        <text>pyruvate + ATP = phosphoenolpyruvate + ADP + H(+)</text>
        <dbReference type="Rhea" id="RHEA:18157"/>
        <dbReference type="ChEBI" id="CHEBI:15361"/>
        <dbReference type="ChEBI" id="CHEBI:15378"/>
        <dbReference type="ChEBI" id="CHEBI:30616"/>
        <dbReference type="ChEBI" id="CHEBI:58702"/>
        <dbReference type="ChEBI" id="CHEBI:456216"/>
        <dbReference type="EC" id="2.7.1.40"/>
    </reaction>
</comment>
<dbReference type="GO" id="GO:0030955">
    <property type="term" value="F:potassium ion binding"/>
    <property type="evidence" value="ECO:0007669"/>
    <property type="project" value="InterPro"/>
</dbReference>
<dbReference type="PANTHER" id="PTHR11817">
    <property type="entry name" value="PYRUVATE KINASE"/>
    <property type="match status" value="1"/>
</dbReference>
<evidence type="ECO:0000256" key="14">
    <source>
        <dbReference type="RuleBase" id="RU000504"/>
    </source>
</evidence>
<comment type="caution">
    <text evidence="17">The sequence shown here is derived from an EMBL/GenBank/DDBJ whole genome shotgun (WGS) entry which is preliminary data.</text>
</comment>
<evidence type="ECO:0000256" key="2">
    <source>
        <dbReference type="ARBA" id="ARBA00001958"/>
    </source>
</evidence>
<dbReference type="InterPro" id="IPR036918">
    <property type="entry name" value="Pyrv_Knase_C_sf"/>
</dbReference>
<dbReference type="Proteomes" id="UP000290809">
    <property type="component" value="Unassembled WGS sequence"/>
</dbReference>
<dbReference type="SUPFAM" id="SSF51621">
    <property type="entry name" value="Phosphoenolpyruvate/pyruvate domain"/>
    <property type="match status" value="1"/>
</dbReference>
<gene>
    <name evidence="17" type="ORF">DC041_0005496</name>
</gene>
<accession>A0A430Q0Y1</accession>
<evidence type="ECO:0000256" key="12">
    <source>
        <dbReference type="ARBA" id="ARBA00023152"/>
    </source>
</evidence>
<evidence type="ECO:0000313" key="18">
    <source>
        <dbReference type="Proteomes" id="UP000290809"/>
    </source>
</evidence>
<keyword evidence="11 14" id="KW-0460">Magnesium</keyword>
<dbReference type="SUPFAM" id="SSF52935">
    <property type="entry name" value="PK C-terminal domain-like"/>
    <property type="match status" value="1"/>
</dbReference>
<comment type="similarity">
    <text evidence="4 14">Belongs to the pyruvate kinase family.</text>
</comment>
<dbReference type="InterPro" id="IPR015795">
    <property type="entry name" value="Pyrv_Knase_C"/>
</dbReference>
<feature type="non-terminal residue" evidence="17">
    <location>
        <position position="1"/>
    </location>
</feature>
<dbReference type="FunFam" id="3.40.1380.20:FF:000001">
    <property type="entry name" value="Pyruvate kinase"/>
    <property type="match status" value="1"/>
</dbReference>
<evidence type="ECO:0000259" key="15">
    <source>
        <dbReference type="Pfam" id="PF00224"/>
    </source>
</evidence>
<comment type="cofactor">
    <cofactor evidence="2">
        <name>K(+)</name>
        <dbReference type="ChEBI" id="CHEBI:29103"/>
    </cofactor>
</comment>
<keyword evidence="13 17" id="KW-0670">Pyruvate</keyword>
<evidence type="ECO:0000256" key="1">
    <source>
        <dbReference type="ARBA" id="ARBA00001946"/>
    </source>
</evidence>
<dbReference type="InterPro" id="IPR001697">
    <property type="entry name" value="Pyr_Knase"/>
</dbReference>